<evidence type="ECO:0000256" key="5">
    <source>
        <dbReference type="ARBA" id="ARBA00023125"/>
    </source>
</evidence>
<evidence type="ECO:0000256" key="9">
    <source>
        <dbReference type="RuleBase" id="RU366064"/>
    </source>
</evidence>
<dbReference type="EMBL" id="GU244508">
    <property type="protein sequence ID" value="ADR78683.1"/>
    <property type="molecule type" value="mRNA"/>
</dbReference>
<protein>
    <recommendedName>
        <fullName evidence="9">Floricaula/leafy-like transcription factor</fullName>
    </recommendedName>
</protein>
<proteinExistence type="evidence at transcript level"/>
<dbReference type="InterPro" id="IPR038276">
    <property type="entry name" value="Floricaula/leafy_C_sf"/>
</dbReference>
<evidence type="ECO:0000259" key="11">
    <source>
        <dbReference type="Pfam" id="PF01698"/>
    </source>
</evidence>
<comment type="function">
    <text evidence="9">Probable transcription factor.</text>
</comment>
<dbReference type="InterPro" id="IPR002910">
    <property type="entry name" value="FLO_LFY"/>
</dbReference>
<dbReference type="PANTHER" id="PTHR36079:SF1">
    <property type="entry name" value="PROTEIN LEAFY"/>
    <property type="match status" value="1"/>
</dbReference>
<evidence type="ECO:0000256" key="8">
    <source>
        <dbReference type="ARBA" id="ARBA00023242"/>
    </source>
</evidence>
<evidence type="ECO:0000256" key="1">
    <source>
        <dbReference type="ARBA" id="ARBA00004123"/>
    </source>
</evidence>
<sequence length="378" mass="42275">MDPADAFSASSSIFKWAPPQLPGHVVVDQSPRDLTDVFQGYGVRYLTVVRMGELGFTASTLAGMADEEIDDMMSTLSHLFRWDLLVGERYGIKAAVRAERRRFESLHNVDLDGRRRLLLMSADQTAALDAISQEGLSEERAHHESGGEVAEKSKRSSTSKADKKNPKDKSYKKLKKKTKSGDEEHGDTDSDSGTEGSGVGYGERQREHPFIVTEPGEVARAKKNGLDYLFHLYEQCREFLLQVQAMTKERGDKCPTKVTNQVFRYATKVGASYINKPKMRHYVHCYALHCLDEESSNALRKEFKERGQNVGAWRQACYQPLVAISARHSWDIDAVFSSHPSLSIWYVPTKLRQLCHLARSNAAAAAAVDGNSVVPTLF</sequence>
<keyword evidence="3" id="KW-0217">Developmental protein</keyword>
<evidence type="ECO:0000313" key="13">
    <source>
        <dbReference type="EMBL" id="ADR78683.1"/>
    </source>
</evidence>
<reference evidence="13" key="1">
    <citation type="submission" date="2009-11" db="EMBL/GenBank/DDBJ databases">
        <title>Isolation and Characterization of the LEAFY Homologus Gene NTLEAFY in Chinese Narcissus (Narcissus tazetta var. chinensis Roem).</title>
        <authorList>
            <person name="Liu W.F."/>
            <person name="Shen X."/>
            <person name="Gao J."/>
        </authorList>
    </citation>
    <scope>NUCLEOTIDE SEQUENCE</scope>
</reference>
<dbReference type="Pfam" id="PF01698">
    <property type="entry name" value="SAM_LFY"/>
    <property type="match status" value="1"/>
</dbReference>
<evidence type="ECO:0000256" key="4">
    <source>
        <dbReference type="ARBA" id="ARBA00023015"/>
    </source>
</evidence>
<dbReference type="InterPro" id="IPR035209">
    <property type="entry name" value="FLO/LFY_C"/>
</dbReference>
<keyword evidence="8 9" id="KW-0539">Nucleus</keyword>
<evidence type="ECO:0000256" key="10">
    <source>
        <dbReference type="SAM" id="MobiDB-lite"/>
    </source>
</evidence>
<feature type="region of interest" description="Disordered" evidence="10">
    <location>
        <begin position="134"/>
        <end position="215"/>
    </location>
</feature>
<dbReference type="InterPro" id="IPR035079">
    <property type="entry name" value="LFY_SAM"/>
</dbReference>
<dbReference type="Gene3D" id="1.10.4180.10">
    <property type="entry name" value="Protein LEAFY"/>
    <property type="match status" value="1"/>
</dbReference>
<evidence type="ECO:0000259" key="12">
    <source>
        <dbReference type="Pfam" id="PF17538"/>
    </source>
</evidence>
<organism evidence="13">
    <name type="scientific">Narcissus tazetta subsp. chinensis</name>
    <dbReference type="NCBI Taxonomy" id="391288"/>
    <lineage>
        <taxon>Eukaryota</taxon>
        <taxon>Viridiplantae</taxon>
        <taxon>Streptophyta</taxon>
        <taxon>Embryophyta</taxon>
        <taxon>Tracheophyta</taxon>
        <taxon>Spermatophyta</taxon>
        <taxon>Magnoliopsida</taxon>
        <taxon>Liliopsida</taxon>
        <taxon>Asparagales</taxon>
        <taxon>Amaryllidaceae</taxon>
        <taxon>Amaryllidoideae</taxon>
        <taxon>Narcissus</taxon>
    </lineage>
</organism>
<feature type="domain" description="Floricaula/Leafy protein SAM" evidence="11">
    <location>
        <begin position="33"/>
        <end position="104"/>
    </location>
</feature>
<dbReference type="AlphaFoldDB" id="G8Z7Q6"/>
<accession>G8Z7Q6</accession>
<keyword evidence="7 9" id="KW-0804">Transcription</keyword>
<evidence type="ECO:0000256" key="7">
    <source>
        <dbReference type="ARBA" id="ARBA00023163"/>
    </source>
</evidence>
<dbReference type="GO" id="GO:0006355">
    <property type="term" value="P:regulation of DNA-templated transcription"/>
    <property type="evidence" value="ECO:0007669"/>
    <property type="project" value="UniProtKB-UniRule"/>
</dbReference>
<comment type="similarity">
    <text evidence="2 9">Belongs to the FLO/LFY family.</text>
</comment>
<name>G8Z7Q6_NARTA</name>
<evidence type="ECO:0000256" key="3">
    <source>
        <dbReference type="ARBA" id="ARBA00022473"/>
    </source>
</evidence>
<feature type="domain" description="Floricaula/leafy DNA-binding C-terminal" evidence="12">
    <location>
        <begin position="197"/>
        <end position="363"/>
    </location>
</feature>
<keyword evidence="5 9" id="KW-0238">DNA-binding</keyword>
<feature type="compositionally biased region" description="Basic and acidic residues" evidence="10">
    <location>
        <begin position="137"/>
        <end position="171"/>
    </location>
</feature>
<keyword evidence="6 9" id="KW-0010">Activator</keyword>
<evidence type="ECO:0000256" key="6">
    <source>
        <dbReference type="ARBA" id="ARBA00023159"/>
    </source>
</evidence>
<dbReference type="GO" id="GO:0003677">
    <property type="term" value="F:DNA binding"/>
    <property type="evidence" value="ECO:0007669"/>
    <property type="project" value="UniProtKB-UniRule"/>
</dbReference>
<dbReference type="SMR" id="G8Z7Q6"/>
<evidence type="ECO:0000256" key="2">
    <source>
        <dbReference type="ARBA" id="ARBA00009383"/>
    </source>
</evidence>
<comment type="subcellular location">
    <subcellularLocation>
        <location evidence="1 9">Nucleus</location>
    </subcellularLocation>
</comment>
<keyword evidence="4 9" id="KW-0805">Transcription regulation</keyword>
<dbReference type="Pfam" id="PF17538">
    <property type="entry name" value="C_LFY_FLO"/>
    <property type="match status" value="1"/>
</dbReference>
<dbReference type="PANTHER" id="PTHR36079">
    <property type="entry name" value="PROTEIN LEAFY"/>
    <property type="match status" value="1"/>
</dbReference>
<dbReference type="GO" id="GO:0005634">
    <property type="term" value="C:nucleus"/>
    <property type="evidence" value="ECO:0007669"/>
    <property type="project" value="UniProtKB-SubCell"/>
</dbReference>